<proteinExistence type="predicted"/>
<dbReference type="Gene3D" id="3.90.280.10">
    <property type="entry name" value="PEBP-like"/>
    <property type="match status" value="1"/>
</dbReference>
<dbReference type="InterPro" id="IPR036610">
    <property type="entry name" value="PEBP-like_sf"/>
</dbReference>
<dbReference type="PANTHER" id="PTHR30289:SF1">
    <property type="entry name" value="PEBP (PHOSPHATIDYLETHANOLAMINE-BINDING PROTEIN) FAMILY PROTEIN"/>
    <property type="match status" value="1"/>
</dbReference>
<sequence length="187" mass="20230">MKRTIVTVTLAMFIFFLSRAPARAAGFTLSSPQLVPGARLSDEQVYNGFGCTGKNISPELAWQGEPAGTKSFAVTVYDPDAPTGSGWWHWVIFNIPATVHRLARDAGNIETATAPAGAIQSRTDYGKPGYGGACPPAGAKAHRYQFTVYALDTARLPLAPDTPPAMVVFYLHQHELNKAGITVYYQR</sequence>
<dbReference type="PANTHER" id="PTHR30289">
    <property type="entry name" value="UNCHARACTERIZED PROTEIN YBCL-RELATED"/>
    <property type="match status" value="1"/>
</dbReference>
<dbReference type="SUPFAM" id="SSF49777">
    <property type="entry name" value="PEBP-like"/>
    <property type="match status" value="1"/>
</dbReference>
<dbReference type="InterPro" id="IPR008914">
    <property type="entry name" value="PEBP"/>
</dbReference>
<dbReference type="InterPro" id="IPR005247">
    <property type="entry name" value="YbhB_YbcL/LppC-like"/>
</dbReference>
<dbReference type="CDD" id="cd00865">
    <property type="entry name" value="PEBP_bact_arch"/>
    <property type="match status" value="1"/>
</dbReference>
<organism evidence="1">
    <name type="scientific">hydrothermal vent metagenome</name>
    <dbReference type="NCBI Taxonomy" id="652676"/>
    <lineage>
        <taxon>unclassified sequences</taxon>
        <taxon>metagenomes</taxon>
        <taxon>ecological metagenomes</taxon>
    </lineage>
</organism>
<gene>
    <name evidence="1" type="ORF">MNBD_DELTA04-967</name>
</gene>
<dbReference type="EMBL" id="UOEY01000066">
    <property type="protein sequence ID" value="VAW38993.1"/>
    <property type="molecule type" value="Genomic_DNA"/>
</dbReference>
<dbReference type="AlphaFoldDB" id="A0A3B0VFC4"/>
<dbReference type="Pfam" id="PF01161">
    <property type="entry name" value="PBP"/>
    <property type="match status" value="1"/>
</dbReference>
<accession>A0A3B0VFC4</accession>
<name>A0A3B0VFC4_9ZZZZ</name>
<protein>
    <submittedName>
        <fullName evidence="1">Phospholipid-binding protein</fullName>
    </submittedName>
</protein>
<reference evidence="1" key="1">
    <citation type="submission" date="2018-06" db="EMBL/GenBank/DDBJ databases">
        <authorList>
            <person name="Zhirakovskaya E."/>
        </authorList>
    </citation>
    <scope>NUCLEOTIDE SEQUENCE</scope>
</reference>
<evidence type="ECO:0000313" key="1">
    <source>
        <dbReference type="EMBL" id="VAW38993.1"/>
    </source>
</evidence>
<dbReference type="NCBIfam" id="TIGR00481">
    <property type="entry name" value="YbhB/YbcL family Raf kinase inhibitor-like protein"/>
    <property type="match status" value="1"/>
</dbReference>